<dbReference type="InterPro" id="IPR012674">
    <property type="entry name" value="Calycin"/>
</dbReference>
<dbReference type="Pfam" id="PF00061">
    <property type="entry name" value="Lipocalin"/>
    <property type="match status" value="1"/>
</dbReference>
<gene>
    <name evidence="4" type="ORF">CEUTPL_LOCUS1501</name>
</gene>
<dbReference type="AlphaFoldDB" id="A0A9N9MEG6"/>
<keyword evidence="5" id="KW-1185">Reference proteome</keyword>
<organism evidence="4 5">
    <name type="scientific">Ceutorhynchus assimilis</name>
    <name type="common">cabbage seed weevil</name>
    <dbReference type="NCBI Taxonomy" id="467358"/>
    <lineage>
        <taxon>Eukaryota</taxon>
        <taxon>Metazoa</taxon>
        <taxon>Ecdysozoa</taxon>
        <taxon>Arthropoda</taxon>
        <taxon>Hexapoda</taxon>
        <taxon>Insecta</taxon>
        <taxon>Pterygota</taxon>
        <taxon>Neoptera</taxon>
        <taxon>Endopterygota</taxon>
        <taxon>Coleoptera</taxon>
        <taxon>Polyphaga</taxon>
        <taxon>Cucujiformia</taxon>
        <taxon>Curculionidae</taxon>
        <taxon>Ceutorhynchinae</taxon>
        <taxon>Ceutorhynchus</taxon>
    </lineage>
</organism>
<dbReference type="Proteomes" id="UP001152799">
    <property type="component" value="Chromosome 1"/>
</dbReference>
<dbReference type="SUPFAM" id="SSF50814">
    <property type="entry name" value="Lipocalins"/>
    <property type="match status" value="1"/>
</dbReference>
<evidence type="ECO:0000256" key="2">
    <source>
        <dbReference type="ARBA" id="ARBA00023121"/>
    </source>
</evidence>
<dbReference type="InterPro" id="IPR000566">
    <property type="entry name" value="Lipocln_cytosolic_FA-bd_dom"/>
</dbReference>
<dbReference type="InterPro" id="IPR000463">
    <property type="entry name" value="Fatty_acid-bd"/>
</dbReference>
<dbReference type="CDD" id="cd00742">
    <property type="entry name" value="FABP"/>
    <property type="match status" value="1"/>
</dbReference>
<dbReference type="Gene3D" id="2.40.128.20">
    <property type="match status" value="1"/>
</dbReference>
<protein>
    <recommendedName>
        <fullName evidence="3">Lipocalin/cytosolic fatty-acid binding domain-containing protein</fullName>
    </recommendedName>
</protein>
<evidence type="ECO:0000313" key="5">
    <source>
        <dbReference type="Proteomes" id="UP001152799"/>
    </source>
</evidence>
<keyword evidence="2" id="KW-0446">Lipid-binding</keyword>
<dbReference type="PRINTS" id="PR00178">
    <property type="entry name" value="FATTYACIDBP"/>
</dbReference>
<evidence type="ECO:0000256" key="1">
    <source>
        <dbReference type="ARBA" id="ARBA00008390"/>
    </source>
</evidence>
<sequence>MAQIVGKYVHVKSENLDDYFKTVGVPYIARKMMGASNPTMEITKSEDEKWTITISTVFRTVVYSFKLGEDYEETMPGAVLKCNTTLDGNIMTTKCISPDKSETTRTYVFNDDGLTLNYKHHNSQKEAVRYYKRQ</sequence>
<dbReference type="GO" id="GO:0008289">
    <property type="term" value="F:lipid binding"/>
    <property type="evidence" value="ECO:0007669"/>
    <property type="project" value="UniProtKB-KW"/>
</dbReference>
<dbReference type="PANTHER" id="PTHR11955">
    <property type="entry name" value="FATTY ACID BINDING PROTEIN"/>
    <property type="match status" value="1"/>
</dbReference>
<comment type="similarity">
    <text evidence="1">Belongs to the calycin superfamily. Fatty-acid binding protein (FABP) family.</text>
</comment>
<dbReference type="InterPro" id="IPR031259">
    <property type="entry name" value="ILBP"/>
</dbReference>
<dbReference type="EMBL" id="OU892277">
    <property type="protein sequence ID" value="CAG9760780.1"/>
    <property type="molecule type" value="Genomic_DNA"/>
</dbReference>
<accession>A0A9N9MEG6</accession>
<feature type="domain" description="Lipocalin/cytosolic fatty-acid binding" evidence="3">
    <location>
        <begin position="6"/>
        <end position="114"/>
    </location>
</feature>
<evidence type="ECO:0000259" key="3">
    <source>
        <dbReference type="Pfam" id="PF00061"/>
    </source>
</evidence>
<evidence type="ECO:0000313" key="4">
    <source>
        <dbReference type="EMBL" id="CAG9760780.1"/>
    </source>
</evidence>
<dbReference type="OrthoDB" id="412780at2759"/>
<name>A0A9N9MEG6_9CUCU</name>
<reference evidence="4" key="1">
    <citation type="submission" date="2022-01" db="EMBL/GenBank/DDBJ databases">
        <authorList>
            <person name="King R."/>
        </authorList>
    </citation>
    <scope>NUCLEOTIDE SEQUENCE</scope>
</reference>
<proteinExistence type="inferred from homology"/>